<keyword evidence="3" id="KW-1185">Reference proteome</keyword>
<dbReference type="Pfam" id="PF04954">
    <property type="entry name" value="SIP"/>
    <property type="match status" value="1"/>
</dbReference>
<dbReference type="Proteomes" id="UP001501594">
    <property type="component" value="Unassembled WGS sequence"/>
</dbReference>
<dbReference type="Gene3D" id="3.40.50.80">
    <property type="entry name" value="Nucleotide-binding domain of ferredoxin-NADP reductase (FNR) module"/>
    <property type="match status" value="1"/>
</dbReference>
<organism evidence="2 3">
    <name type="scientific">Frondihabitans peucedani</name>
    <dbReference type="NCBI Taxonomy" id="598626"/>
    <lineage>
        <taxon>Bacteria</taxon>
        <taxon>Bacillati</taxon>
        <taxon>Actinomycetota</taxon>
        <taxon>Actinomycetes</taxon>
        <taxon>Micrococcales</taxon>
        <taxon>Microbacteriaceae</taxon>
        <taxon>Frondihabitans</taxon>
    </lineage>
</organism>
<gene>
    <name evidence="2" type="ORF">GCM10022256_07040</name>
</gene>
<name>A0ABP8DYV4_9MICO</name>
<protein>
    <recommendedName>
        <fullName evidence="1">SIP-like Rossmann fold domain-containing protein</fullName>
    </recommendedName>
</protein>
<sequence length="182" mass="20019">MARREITTGPEVFLSLSRAESIREFAEPLASQVSLTYIGIIMFLESREPELQPSALRVFFAGDSSAVSDIRSMLEVLPICARGQVFIEVADPSEIVAVEAPGRVTVTWLDRSRRSGRPGTGERCLPGVALERAARAWLGEFFVDREALVTSDYVLWIGGAASFAYDLRHDLAELFHAEATSV</sequence>
<evidence type="ECO:0000313" key="2">
    <source>
        <dbReference type="EMBL" id="GAA4265092.1"/>
    </source>
</evidence>
<proteinExistence type="predicted"/>
<reference evidence="3" key="1">
    <citation type="journal article" date="2019" name="Int. J. Syst. Evol. Microbiol.">
        <title>The Global Catalogue of Microorganisms (GCM) 10K type strain sequencing project: providing services to taxonomists for standard genome sequencing and annotation.</title>
        <authorList>
            <consortium name="The Broad Institute Genomics Platform"/>
            <consortium name="The Broad Institute Genome Sequencing Center for Infectious Disease"/>
            <person name="Wu L."/>
            <person name="Ma J."/>
        </authorList>
    </citation>
    <scope>NUCLEOTIDE SEQUENCE [LARGE SCALE GENOMIC DNA]</scope>
    <source>
        <strain evidence="3">JCM 17442</strain>
    </source>
</reference>
<feature type="domain" description="SIP-like Rossmann fold" evidence="1">
    <location>
        <begin position="57"/>
        <end position="174"/>
    </location>
</feature>
<dbReference type="InterPro" id="IPR039261">
    <property type="entry name" value="FNR_nucleotide-bd"/>
</dbReference>
<accession>A0ABP8DYV4</accession>
<evidence type="ECO:0000259" key="1">
    <source>
        <dbReference type="Pfam" id="PF04954"/>
    </source>
</evidence>
<dbReference type="InterPro" id="IPR007037">
    <property type="entry name" value="SIP_rossman_dom"/>
</dbReference>
<evidence type="ECO:0000313" key="3">
    <source>
        <dbReference type="Proteomes" id="UP001501594"/>
    </source>
</evidence>
<dbReference type="EMBL" id="BAABAU010000001">
    <property type="protein sequence ID" value="GAA4265092.1"/>
    <property type="molecule type" value="Genomic_DNA"/>
</dbReference>
<comment type="caution">
    <text evidence="2">The sequence shown here is derived from an EMBL/GenBank/DDBJ whole genome shotgun (WGS) entry which is preliminary data.</text>
</comment>